<gene>
    <name evidence="7" type="ORF">SAMN04487937_0759</name>
</gene>
<dbReference type="Pfam" id="PF13426">
    <property type="entry name" value="PAS_9"/>
    <property type="match status" value="1"/>
</dbReference>
<dbReference type="EMBL" id="FOYN01000001">
    <property type="protein sequence ID" value="SFR30924.1"/>
    <property type="molecule type" value="Genomic_DNA"/>
</dbReference>
<dbReference type="GO" id="GO:0000155">
    <property type="term" value="F:phosphorelay sensor kinase activity"/>
    <property type="evidence" value="ECO:0007669"/>
    <property type="project" value="InterPro"/>
</dbReference>
<feature type="domain" description="PAC" evidence="6">
    <location>
        <begin position="289"/>
        <end position="343"/>
    </location>
</feature>
<dbReference type="InterPro" id="IPR011006">
    <property type="entry name" value="CheY-like_superfamily"/>
</dbReference>
<evidence type="ECO:0000259" key="5">
    <source>
        <dbReference type="PROSITE" id="PS50109"/>
    </source>
</evidence>
<feature type="compositionally biased region" description="Basic and acidic residues" evidence="4">
    <location>
        <begin position="1"/>
        <end position="13"/>
    </location>
</feature>
<dbReference type="InterPro" id="IPR035965">
    <property type="entry name" value="PAS-like_dom_sf"/>
</dbReference>
<keyword evidence="3" id="KW-0157">Chromophore</keyword>
<dbReference type="Gene3D" id="3.30.565.10">
    <property type="entry name" value="Histidine kinase-like ATPase, C-terminal domain"/>
    <property type="match status" value="1"/>
</dbReference>
<reference evidence="8" key="1">
    <citation type="submission" date="2016-10" db="EMBL/GenBank/DDBJ databases">
        <authorList>
            <person name="Varghese N."/>
            <person name="Submissions S."/>
        </authorList>
    </citation>
    <scope>NUCLEOTIDE SEQUENCE [LARGE SCALE GENOMIC DNA]</scope>
    <source>
        <strain evidence="8">RD 26</strain>
    </source>
</reference>
<feature type="compositionally biased region" description="Acidic residues" evidence="4">
    <location>
        <begin position="60"/>
        <end position="71"/>
    </location>
</feature>
<dbReference type="Gene3D" id="3.40.50.2300">
    <property type="match status" value="1"/>
</dbReference>
<dbReference type="SMART" id="SM00086">
    <property type="entry name" value="PAC"/>
    <property type="match status" value="1"/>
</dbReference>
<dbReference type="InterPro" id="IPR036890">
    <property type="entry name" value="HATPase_C_sf"/>
</dbReference>
<dbReference type="AlphaFoldDB" id="A0A1I6FM48"/>
<dbReference type="InterPro" id="IPR000014">
    <property type="entry name" value="PAS"/>
</dbReference>
<dbReference type="InterPro" id="IPR005467">
    <property type="entry name" value="His_kinase_dom"/>
</dbReference>
<dbReference type="PROSITE" id="PS50109">
    <property type="entry name" value="HIS_KIN"/>
    <property type="match status" value="1"/>
</dbReference>
<evidence type="ECO:0000256" key="1">
    <source>
        <dbReference type="ARBA" id="ARBA00022630"/>
    </source>
</evidence>
<dbReference type="SUPFAM" id="SSF52172">
    <property type="entry name" value="CheY-like"/>
    <property type="match status" value="1"/>
</dbReference>
<proteinExistence type="predicted"/>
<feature type="compositionally biased region" description="Acidic residues" evidence="4">
    <location>
        <begin position="36"/>
        <end position="47"/>
    </location>
</feature>
<evidence type="ECO:0000259" key="6">
    <source>
        <dbReference type="PROSITE" id="PS50113"/>
    </source>
</evidence>
<dbReference type="Gene3D" id="3.30.450.20">
    <property type="entry name" value="PAS domain"/>
    <property type="match status" value="1"/>
</dbReference>
<dbReference type="PROSITE" id="PS50113">
    <property type="entry name" value="PAC"/>
    <property type="match status" value="1"/>
</dbReference>
<accession>A0A1I6FM48</accession>
<keyword evidence="1" id="KW-0285">Flavoprotein</keyword>
<organism evidence="7 8">
    <name type="scientific">Halorubrum sodomense</name>
    <dbReference type="NCBI Taxonomy" id="35743"/>
    <lineage>
        <taxon>Archaea</taxon>
        <taxon>Methanobacteriati</taxon>
        <taxon>Methanobacteriota</taxon>
        <taxon>Stenosarchaea group</taxon>
        <taxon>Halobacteria</taxon>
        <taxon>Halobacteriales</taxon>
        <taxon>Haloferacaceae</taxon>
        <taxon>Halorubrum</taxon>
    </lineage>
</organism>
<dbReference type="STRING" id="35743.SAMN04487937_0759"/>
<evidence type="ECO:0000313" key="7">
    <source>
        <dbReference type="EMBL" id="SFR30924.1"/>
    </source>
</evidence>
<dbReference type="SMART" id="SM00387">
    <property type="entry name" value="HATPase_c"/>
    <property type="match status" value="1"/>
</dbReference>
<dbReference type="NCBIfam" id="TIGR00229">
    <property type="entry name" value="sensory_box"/>
    <property type="match status" value="1"/>
</dbReference>
<name>A0A1I6FM48_HALSD</name>
<sequence>MGSESDRTRHAAGGDESAEGEASRGASKGDDAGASEGDDGGAPEGDDAGASKGDDGGAPEGDDGDAFDDGDGVPTVDPARDDASPAGDEATVLLLMDDGRDRALLAEALGERYRIRTADAPSALDGAFDCCVLDANAFRAAGDAIDARRDRADPAFLPFVLLVSEGPRGQPADSVWERVDDVVELPVGRRALLARVSNLIERRTTSLRLRRTVGELRLKEQAMDEAPVGITLARAADGDDDPLVYLNREFEALTGYGEEMLGEDCRFLQGPDTAEETTAEIRAAIEEERSVDVDVLNYRTNGQKFWNRLQVEPLRDEDGAVTHFVGFQTDITERKIRERRLEVMARVLNHNLRNKMNLIEGYADLLRDDPDEASRQRSLDVITETAADLTGIATAVQTVDETVSASALDASIDFRKELIELRNRIRSRYPDAEVTLSLPGDDPIEVAVVGLTVAVAEAVENAVKHNDAGTPSVEVRVERRPREWIAVEIEDDGPGIPDHETQVLEAGETSLTHADRLGIWLMYWVVAKAGGDFDIDTGEDGTTIRLEVPRHP</sequence>
<dbReference type="SUPFAM" id="SSF55874">
    <property type="entry name" value="ATPase domain of HSP90 chaperone/DNA topoisomerase II/histidine kinase"/>
    <property type="match status" value="1"/>
</dbReference>
<feature type="domain" description="Histidine kinase" evidence="5">
    <location>
        <begin position="347"/>
        <end position="552"/>
    </location>
</feature>
<feature type="region of interest" description="Disordered" evidence="4">
    <location>
        <begin position="1"/>
        <end position="86"/>
    </location>
</feature>
<keyword evidence="8" id="KW-1185">Reference proteome</keyword>
<dbReference type="InterPro" id="IPR036097">
    <property type="entry name" value="HisK_dim/P_sf"/>
</dbReference>
<dbReference type="PANTHER" id="PTHR47429">
    <property type="entry name" value="PROTEIN TWIN LOV 1"/>
    <property type="match status" value="1"/>
</dbReference>
<evidence type="ECO:0000256" key="3">
    <source>
        <dbReference type="ARBA" id="ARBA00022991"/>
    </source>
</evidence>
<evidence type="ECO:0000256" key="2">
    <source>
        <dbReference type="ARBA" id="ARBA00022643"/>
    </source>
</evidence>
<dbReference type="InterPro" id="IPR000700">
    <property type="entry name" value="PAS-assoc_C"/>
</dbReference>
<protein>
    <submittedName>
        <fullName evidence="7">PAS domain S-box-containing protein</fullName>
    </submittedName>
</protein>
<dbReference type="InterPro" id="IPR003594">
    <property type="entry name" value="HATPase_dom"/>
</dbReference>
<evidence type="ECO:0000256" key="4">
    <source>
        <dbReference type="SAM" id="MobiDB-lite"/>
    </source>
</evidence>
<dbReference type="SUPFAM" id="SSF47384">
    <property type="entry name" value="Homodimeric domain of signal transducing histidine kinase"/>
    <property type="match status" value="1"/>
</dbReference>
<dbReference type="InterPro" id="IPR001610">
    <property type="entry name" value="PAC"/>
</dbReference>
<dbReference type="CDD" id="cd00130">
    <property type="entry name" value="PAS"/>
    <property type="match status" value="1"/>
</dbReference>
<dbReference type="SUPFAM" id="SSF55785">
    <property type="entry name" value="PYP-like sensor domain (PAS domain)"/>
    <property type="match status" value="1"/>
</dbReference>
<dbReference type="RefSeq" id="WP_245779322.1">
    <property type="nucleotide sequence ID" value="NZ_FOYN01000001.1"/>
</dbReference>
<dbReference type="Pfam" id="PF02518">
    <property type="entry name" value="HATPase_c"/>
    <property type="match status" value="1"/>
</dbReference>
<dbReference type="CDD" id="cd16936">
    <property type="entry name" value="HATPase_RsbW-like"/>
    <property type="match status" value="1"/>
</dbReference>
<dbReference type="PANTHER" id="PTHR47429:SF2">
    <property type="entry name" value="PROTEIN TWIN LOV 1"/>
    <property type="match status" value="1"/>
</dbReference>
<dbReference type="Proteomes" id="UP000198932">
    <property type="component" value="Unassembled WGS sequence"/>
</dbReference>
<keyword evidence="2" id="KW-0288">FMN</keyword>
<evidence type="ECO:0000313" key="8">
    <source>
        <dbReference type="Proteomes" id="UP000198932"/>
    </source>
</evidence>